<gene>
    <name evidence="1" type="ORF">CSP1_064</name>
</gene>
<name>A0AB33C559_9CAUD</name>
<organism evidence="1">
    <name type="scientific">Cronobacter phage CSP1</name>
    <dbReference type="NCBI Taxonomy" id="1983560"/>
    <lineage>
        <taxon>Viruses</taxon>
        <taxon>Duplodnaviria</taxon>
        <taxon>Heunggongvirae</taxon>
        <taxon>Uroviricota</taxon>
        <taxon>Caudoviricetes</taxon>
    </lineage>
</organism>
<protein>
    <submittedName>
        <fullName evidence="1">Uncharacterized protein</fullName>
    </submittedName>
</protein>
<proteinExistence type="predicted"/>
<evidence type="ECO:0000313" key="1">
    <source>
        <dbReference type="EMBL" id="ARW59096.1"/>
    </source>
</evidence>
<sequence>MKYLHYFEMNIGHLHMKVGYGCVTETEILEPGYHTVFMITEDEARSVARKNGYRFMNGKIKDQKAATEEKVQKAASGKRMPSAKCLDDARRIQGKGKYRSMMNFCYGDGYFARSCIDKYGEIMWNEANEIVRNEK</sequence>
<reference evidence="1" key="1">
    <citation type="submission" date="2017-04" db="EMBL/GenBank/DDBJ databases">
        <title>Complete genome sequencing of Cronobacter sakazakii phage CSP1.</title>
        <authorList>
            <person name="Kim M."/>
            <person name="Kim M."/>
            <person name="Ryu S."/>
        </authorList>
    </citation>
    <scope>NUCLEOTIDE SEQUENCE</scope>
</reference>
<dbReference type="EMBL" id="KY982929">
    <property type="protein sequence ID" value="ARW59096.1"/>
    <property type="molecule type" value="Genomic_DNA"/>
</dbReference>
<accession>A0AB33C559</accession>